<proteinExistence type="predicted"/>
<dbReference type="Proteomes" id="UP000464318">
    <property type="component" value="Chromosome"/>
</dbReference>
<dbReference type="RefSeq" id="WP_160223896.1">
    <property type="nucleotide sequence ID" value="NZ_CP029149.1"/>
</dbReference>
<dbReference type="EMBL" id="CP029149">
    <property type="protein sequence ID" value="QHN64863.1"/>
    <property type="molecule type" value="Genomic_DNA"/>
</dbReference>
<sequence>MRYRVLICLALLSSCEEPEVMNSGYVVGKQFVPAHTKHRLIGKTHYTSHIPDKWFIYVADSTKIERFQVTEKRFLKLKEGQYLKKVYNK</sequence>
<evidence type="ECO:0000313" key="1">
    <source>
        <dbReference type="EMBL" id="QHN64863.1"/>
    </source>
</evidence>
<accession>A0A6P1QUY0</accession>
<gene>
    <name evidence="1" type="ORF">DBX24_02620</name>
</gene>
<name>A0A6P1QUY0_9FLAO</name>
<dbReference type="KEGG" id="bcad:DBX24_02620"/>
<dbReference type="AlphaFoldDB" id="A0A6P1QUY0"/>
<dbReference type="PROSITE" id="PS51257">
    <property type="entry name" value="PROKAR_LIPOPROTEIN"/>
    <property type="match status" value="1"/>
</dbReference>
<protein>
    <submittedName>
        <fullName evidence="1">Uncharacterized protein</fullName>
    </submittedName>
</protein>
<evidence type="ECO:0000313" key="2">
    <source>
        <dbReference type="Proteomes" id="UP000464318"/>
    </source>
</evidence>
<reference evidence="1 2" key="1">
    <citation type="submission" date="2018-04" db="EMBL/GenBank/DDBJ databases">
        <title>Characteristic and Complete Genome Sequencing of A Novel Member of Infective Endocarditis Causative Bacteria: Bergeyella cardium QL-PH.</title>
        <authorList>
            <person name="Pan H."/>
            <person name="Sun E."/>
            <person name="Zhang Y."/>
        </authorList>
    </citation>
    <scope>NUCLEOTIDE SEQUENCE [LARGE SCALE GENOMIC DNA]</scope>
    <source>
        <strain evidence="1 2">HPQL</strain>
    </source>
</reference>
<organism evidence="1 2">
    <name type="scientific">Bergeyella cardium</name>
    <dbReference type="NCBI Taxonomy" id="1585976"/>
    <lineage>
        <taxon>Bacteria</taxon>
        <taxon>Pseudomonadati</taxon>
        <taxon>Bacteroidota</taxon>
        <taxon>Flavobacteriia</taxon>
        <taxon>Flavobacteriales</taxon>
        <taxon>Weeksellaceae</taxon>
        <taxon>Bergeyella</taxon>
    </lineage>
</organism>
<keyword evidence="2" id="KW-1185">Reference proteome</keyword>